<dbReference type="Proteomes" id="UP000238479">
    <property type="component" value="Chromosome 7"/>
</dbReference>
<dbReference type="Proteomes" id="UP000238479">
    <property type="component" value="Chromosome 5"/>
</dbReference>
<name>A0A2P6QBM7_ROSCH</name>
<comment type="caution">
    <text evidence="2">The sequence shown here is derived from an EMBL/GenBank/DDBJ whole genome shotgun (WGS) entry which is preliminary data.</text>
</comment>
<protein>
    <submittedName>
        <fullName evidence="2">Uncharacterized protein</fullName>
    </submittedName>
</protein>
<evidence type="ECO:0000313" key="4">
    <source>
        <dbReference type="Proteomes" id="UP000238479"/>
    </source>
</evidence>
<dbReference type="AlphaFoldDB" id="A0A2P6QBM7"/>
<reference evidence="2 4" key="1">
    <citation type="journal article" date="2018" name="Nat. Genet.">
        <title>The Rosa genome provides new insights in the design of modern roses.</title>
        <authorList>
            <person name="Bendahmane M."/>
        </authorList>
    </citation>
    <scope>NUCLEOTIDE SEQUENCE [LARGE SCALE GENOMIC DNA]</scope>
    <source>
        <strain evidence="4">cv. Old Blush</strain>
    </source>
</reference>
<evidence type="ECO:0000313" key="2">
    <source>
        <dbReference type="EMBL" id="PRQ31579.1"/>
    </source>
</evidence>
<dbReference type="Gramene" id="PRQ21315">
    <property type="protein sequence ID" value="PRQ21315"/>
    <property type="gene ID" value="RchiOBHm_Chr7g0237831"/>
</dbReference>
<evidence type="ECO:0000313" key="1">
    <source>
        <dbReference type="EMBL" id="PRQ21315.1"/>
    </source>
</evidence>
<dbReference type="EMBL" id="PDCK01000042">
    <property type="protein sequence ID" value="PRQ37309.1"/>
    <property type="molecule type" value="Genomic_DNA"/>
</dbReference>
<dbReference type="Gramene" id="PRQ31579">
    <property type="protein sequence ID" value="PRQ31579"/>
    <property type="gene ID" value="RchiOBHm_Chr5g0037041"/>
</dbReference>
<sequence length="43" mass="4801">MSKSKQRISLGLRKIKTLFSEVLIEQGCTNYAGLQADSKCEPQ</sequence>
<accession>A0A2P6QBM7</accession>
<dbReference type="EMBL" id="PDCK01000043">
    <property type="protein sequence ID" value="PRQ31579.1"/>
    <property type="molecule type" value="Genomic_DNA"/>
</dbReference>
<keyword evidence="4" id="KW-1185">Reference proteome</keyword>
<organism evidence="2 4">
    <name type="scientific">Rosa chinensis</name>
    <name type="common">China rose</name>
    <dbReference type="NCBI Taxonomy" id="74649"/>
    <lineage>
        <taxon>Eukaryota</taxon>
        <taxon>Viridiplantae</taxon>
        <taxon>Streptophyta</taxon>
        <taxon>Embryophyta</taxon>
        <taxon>Tracheophyta</taxon>
        <taxon>Spermatophyta</taxon>
        <taxon>Magnoliopsida</taxon>
        <taxon>eudicotyledons</taxon>
        <taxon>Gunneridae</taxon>
        <taxon>Pentapetalae</taxon>
        <taxon>rosids</taxon>
        <taxon>fabids</taxon>
        <taxon>Rosales</taxon>
        <taxon>Rosaceae</taxon>
        <taxon>Rosoideae</taxon>
        <taxon>Rosoideae incertae sedis</taxon>
        <taxon>Rosa</taxon>
    </lineage>
</organism>
<proteinExistence type="predicted"/>
<evidence type="ECO:0000313" key="3">
    <source>
        <dbReference type="EMBL" id="PRQ37309.1"/>
    </source>
</evidence>
<dbReference type="Gramene" id="PRQ37309">
    <property type="protein sequence ID" value="PRQ37309"/>
    <property type="gene ID" value="RchiOBHm_Chr4g0401141"/>
</dbReference>
<dbReference type="EMBL" id="PDCK01000045">
    <property type="protein sequence ID" value="PRQ21315.1"/>
    <property type="molecule type" value="Genomic_DNA"/>
</dbReference>
<gene>
    <name evidence="3" type="ORF">RchiOBHm_Chr4g0401141</name>
    <name evidence="2" type="ORF">RchiOBHm_Chr5g0037041</name>
    <name evidence="1" type="ORF">RchiOBHm_Chr7g0237831</name>
</gene>
<dbReference type="Proteomes" id="UP000238479">
    <property type="component" value="Chromosome 4"/>
</dbReference>